<dbReference type="PANTHER" id="PTHR46093:SF4">
    <property type="entry name" value="GALACTOSE OXIDASE_KELCH REPEAT SUPERFAMILY PROTEIN"/>
    <property type="match status" value="1"/>
</dbReference>
<name>A0AAV9EYW9_ACOCL</name>
<keyword evidence="3" id="KW-0175">Coiled coil</keyword>
<sequence>MFGFSRRRMKLGRLKVHLNDTTQGIRSPIRPTKRNTQSNNNGQGEGTGVSVISTHNGDGADADGLDFRCFDLKNCISGKSENWMVVSTSGEKPVPRFNHAATVIGNKMVVVGGESGHGLLEDVQVLNFDKLMWMAATPKVYLSPTSLPLKIPACKGHCLVSWGKKALLIGGKTDPSSDKVSVWSLDIDTECWSRVDAKGDIPVARSGHTVTRAGTVLILFGGEDAKGRKLNDLHMFDLKSLMWLPLHYTGTGPSSRSNHVATLYDDRVLLVFGGRSKSKILNDLYSLDFETMIWSRIKIRGFHPSPRAGSCGVLCGTKWYIAGGGSKKKRHPETLVFDVLKAEWSTAVTSPASSITTNKGFSLVLVEHKDRVYLVAFGGNKKEPSNQVEILITIKSEHSMSRRSAPHKDSLLSEKCLTSPNEFTSHLNSSSRSIDSVVRHSLASAMEHHSFSRKSLSETSHGVSNGVSGSVSLRKQLHHEEEHSSLKVLKDIEDDKNKEAGDLLFRNNSFSQASEQRNKPLEAVVQMDVTGSSSEEEEEIRLAFNSDNSKSHQKEGTGNLALDHEEIPDTDAKSGSLTTPSSIYQLYETKIANLIRKNSLLDGQLTAALAARETAEKSLSSAMKSRQEMEKKLADTTKEVELFKEKLTGVELAQEEANSLSNIVHSDNVRLEHDVAFLKAVLDDTQKELHSTRGVLAGERARAFQLQVEAFHLKQRLQSMESRTPTPRKPFHM</sequence>
<comment type="caution">
    <text evidence="6">The sequence shown here is derived from an EMBL/GenBank/DDBJ whole genome shotgun (WGS) entry which is preliminary data.</text>
</comment>
<keyword evidence="7" id="KW-1185">Reference proteome</keyword>
<dbReference type="Gene3D" id="2.120.10.80">
    <property type="entry name" value="Kelch-type beta propeller"/>
    <property type="match status" value="2"/>
</dbReference>
<dbReference type="InterPro" id="IPR056819">
    <property type="entry name" value="ACBP4-6_C"/>
</dbReference>
<dbReference type="Pfam" id="PF24922">
    <property type="entry name" value="ACBP4_C"/>
    <property type="match status" value="1"/>
</dbReference>
<reference evidence="6" key="2">
    <citation type="submission" date="2023-06" db="EMBL/GenBank/DDBJ databases">
        <authorList>
            <person name="Ma L."/>
            <person name="Liu K.-W."/>
            <person name="Li Z."/>
            <person name="Hsiao Y.-Y."/>
            <person name="Qi Y."/>
            <person name="Fu T."/>
            <person name="Tang G."/>
            <person name="Zhang D."/>
            <person name="Sun W.-H."/>
            <person name="Liu D.-K."/>
            <person name="Li Y."/>
            <person name="Chen G.-Z."/>
            <person name="Liu X.-D."/>
            <person name="Liao X.-Y."/>
            <person name="Jiang Y.-T."/>
            <person name="Yu X."/>
            <person name="Hao Y."/>
            <person name="Huang J."/>
            <person name="Zhao X.-W."/>
            <person name="Ke S."/>
            <person name="Chen Y.-Y."/>
            <person name="Wu W.-L."/>
            <person name="Hsu J.-L."/>
            <person name="Lin Y.-F."/>
            <person name="Huang M.-D."/>
            <person name="Li C.-Y."/>
            <person name="Huang L."/>
            <person name="Wang Z.-W."/>
            <person name="Zhao X."/>
            <person name="Zhong W.-Y."/>
            <person name="Peng D.-H."/>
            <person name="Ahmad S."/>
            <person name="Lan S."/>
            <person name="Zhang J.-S."/>
            <person name="Tsai W.-C."/>
            <person name="Van De Peer Y."/>
            <person name="Liu Z.-J."/>
        </authorList>
    </citation>
    <scope>NUCLEOTIDE SEQUENCE</scope>
    <source>
        <strain evidence="6">CP</strain>
        <tissue evidence="6">Leaves</tissue>
    </source>
</reference>
<dbReference type="InterPro" id="IPR015915">
    <property type="entry name" value="Kelch-typ_b-propeller"/>
</dbReference>
<keyword evidence="2" id="KW-0677">Repeat</keyword>
<evidence type="ECO:0000313" key="6">
    <source>
        <dbReference type="EMBL" id="KAK1318913.1"/>
    </source>
</evidence>
<accession>A0AAV9EYW9</accession>
<evidence type="ECO:0000256" key="4">
    <source>
        <dbReference type="SAM" id="MobiDB-lite"/>
    </source>
</evidence>
<dbReference type="Pfam" id="PF24681">
    <property type="entry name" value="Kelch_KLHDC2_KLHL20_DRC7"/>
    <property type="match status" value="1"/>
</dbReference>
<dbReference type="SUPFAM" id="SSF57997">
    <property type="entry name" value="Tropomyosin"/>
    <property type="match status" value="1"/>
</dbReference>
<feature type="compositionally biased region" description="Basic and acidic residues" evidence="4">
    <location>
        <begin position="562"/>
        <end position="572"/>
    </location>
</feature>
<dbReference type="Proteomes" id="UP001180020">
    <property type="component" value="Unassembled WGS sequence"/>
</dbReference>
<feature type="domain" description="Acyl-CoA-binding" evidence="5">
    <location>
        <begin position="659"/>
        <end position="722"/>
    </location>
</feature>
<feature type="region of interest" description="Disordered" evidence="4">
    <location>
        <begin position="20"/>
        <end position="55"/>
    </location>
</feature>
<evidence type="ECO:0000256" key="1">
    <source>
        <dbReference type="ARBA" id="ARBA00022441"/>
    </source>
</evidence>
<evidence type="ECO:0000313" key="7">
    <source>
        <dbReference type="Proteomes" id="UP001180020"/>
    </source>
</evidence>
<proteinExistence type="predicted"/>
<dbReference type="AlphaFoldDB" id="A0AAV9EYW9"/>
<dbReference type="SUPFAM" id="SSF117281">
    <property type="entry name" value="Kelch motif"/>
    <property type="match status" value="1"/>
</dbReference>
<feature type="region of interest" description="Disordered" evidence="4">
    <location>
        <begin position="543"/>
        <end position="577"/>
    </location>
</feature>
<dbReference type="PANTHER" id="PTHR46093">
    <property type="entry name" value="ACYL-COA-BINDING DOMAIN-CONTAINING PROTEIN 5"/>
    <property type="match status" value="1"/>
</dbReference>
<organism evidence="6 7">
    <name type="scientific">Acorus calamus</name>
    <name type="common">Sweet flag</name>
    <dbReference type="NCBI Taxonomy" id="4465"/>
    <lineage>
        <taxon>Eukaryota</taxon>
        <taxon>Viridiplantae</taxon>
        <taxon>Streptophyta</taxon>
        <taxon>Embryophyta</taxon>
        <taxon>Tracheophyta</taxon>
        <taxon>Spermatophyta</taxon>
        <taxon>Magnoliopsida</taxon>
        <taxon>Liliopsida</taxon>
        <taxon>Acoraceae</taxon>
        <taxon>Acorus</taxon>
    </lineage>
</organism>
<gene>
    <name evidence="6" type="ORF">QJS10_CPB04g00786</name>
</gene>
<evidence type="ECO:0000256" key="3">
    <source>
        <dbReference type="SAM" id="Coils"/>
    </source>
</evidence>
<keyword evidence="1" id="KW-0880">Kelch repeat</keyword>
<dbReference type="EMBL" id="JAUJYO010000004">
    <property type="protein sequence ID" value="KAK1318913.1"/>
    <property type="molecule type" value="Genomic_DNA"/>
</dbReference>
<dbReference type="InterPro" id="IPR006652">
    <property type="entry name" value="Kelch_1"/>
</dbReference>
<evidence type="ECO:0000259" key="5">
    <source>
        <dbReference type="Pfam" id="PF24922"/>
    </source>
</evidence>
<dbReference type="Pfam" id="PF01344">
    <property type="entry name" value="Kelch_1"/>
    <property type="match status" value="1"/>
</dbReference>
<protein>
    <submittedName>
        <fullName evidence="6">F-box/kelch-repeat protein</fullName>
    </submittedName>
</protein>
<feature type="coiled-coil region" evidence="3">
    <location>
        <begin position="612"/>
        <end position="688"/>
    </location>
</feature>
<reference evidence="6" key="1">
    <citation type="journal article" date="2023" name="Nat. Commun.">
        <title>Diploid and tetraploid genomes of Acorus and the evolution of monocots.</title>
        <authorList>
            <person name="Ma L."/>
            <person name="Liu K.W."/>
            <person name="Li Z."/>
            <person name="Hsiao Y.Y."/>
            <person name="Qi Y."/>
            <person name="Fu T."/>
            <person name="Tang G.D."/>
            <person name="Zhang D."/>
            <person name="Sun W.H."/>
            <person name="Liu D.K."/>
            <person name="Li Y."/>
            <person name="Chen G.Z."/>
            <person name="Liu X.D."/>
            <person name="Liao X.Y."/>
            <person name="Jiang Y.T."/>
            <person name="Yu X."/>
            <person name="Hao Y."/>
            <person name="Huang J."/>
            <person name="Zhao X.W."/>
            <person name="Ke S."/>
            <person name="Chen Y.Y."/>
            <person name="Wu W.L."/>
            <person name="Hsu J.L."/>
            <person name="Lin Y.F."/>
            <person name="Huang M.D."/>
            <person name="Li C.Y."/>
            <person name="Huang L."/>
            <person name="Wang Z.W."/>
            <person name="Zhao X."/>
            <person name="Zhong W.Y."/>
            <person name="Peng D.H."/>
            <person name="Ahmad S."/>
            <person name="Lan S."/>
            <person name="Zhang J.S."/>
            <person name="Tsai W.C."/>
            <person name="Van de Peer Y."/>
            <person name="Liu Z.J."/>
        </authorList>
    </citation>
    <scope>NUCLEOTIDE SEQUENCE</scope>
    <source>
        <strain evidence="6">CP</strain>
    </source>
</reference>
<evidence type="ECO:0000256" key="2">
    <source>
        <dbReference type="ARBA" id="ARBA00022737"/>
    </source>
</evidence>